<protein>
    <recommendedName>
        <fullName evidence="3">Fumarylacetoacetase-like C-terminal domain-containing protein</fullName>
    </recommendedName>
</protein>
<keyword evidence="5" id="KW-1185">Reference proteome</keyword>
<proteinExistence type="inferred from homology"/>
<evidence type="ECO:0000256" key="1">
    <source>
        <dbReference type="ARBA" id="ARBA00010211"/>
    </source>
</evidence>
<dbReference type="InterPro" id="IPR036663">
    <property type="entry name" value="Fumarylacetoacetase_C_sf"/>
</dbReference>
<dbReference type="Gene3D" id="3.90.850.10">
    <property type="entry name" value="Fumarylacetoacetase-like, C-terminal domain"/>
    <property type="match status" value="1"/>
</dbReference>
<dbReference type="EMBL" id="KZ997365">
    <property type="protein sequence ID" value="RKO87512.1"/>
    <property type="molecule type" value="Genomic_DNA"/>
</dbReference>
<reference evidence="5" key="1">
    <citation type="journal article" date="2018" name="Nat. Microbiol.">
        <title>Leveraging single-cell genomics to expand the fungal tree of life.</title>
        <authorList>
            <person name="Ahrendt S.R."/>
            <person name="Quandt C.A."/>
            <person name="Ciobanu D."/>
            <person name="Clum A."/>
            <person name="Salamov A."/>
            <person name="Andreopoulos B."/>
            <person name="Cheng J.F."/>
            <person name="Woyke T."/>
            <person name="Pelin A."/>
            <person name="Henrissat B."/>
            <person name="Reynolds N.K."/>
            <person name="Benny G.L."/>
            <person name="Smith M.E."/>
            <person name="James T.Y."/>
            <person name="Grigoriev I.V."/>
        </authorList>
    </citation>
    <scope>NUCLEOTIDE SEQUENCE [LARGE SCALE GENOMIC DNA]</scope>
</reference>
<gene>
    <name evidence="4" type="ORF">BDK51DRAFT_16622</name>
</gene>
<organism evidence="4 5">
    <name type="scientific">Blyttiomyces helicus</name>
    <dbReference type="NCBI Taxonomy" id="388810"/>
    <lineage>
        <taxon>Eukaryota</taxon>
        <taxon>Fungi</taxon>
        <taxon>Fungi incertae sedis</taxon>
        <taxon>Chytridiomycota</taxon>
        <taxon>Chytridiomycota incertae sedis</taxon>
        <taxon>Chytridiomycetes</taxon>
        <taxon>Chytridiomycetes incertae sedis</taxon>
        <taxon>Blyttiomyces</taxon>
    </lineage>
</organism>
<dbReference type="GO" id="GO:0046872">
    <property type="term" value="F:metal ion binding"/>
    <property type="evidence" value="ECO:0007669"/>
    <property type="project" value="UniProtKB-KW"/>
</dbReference>
<evidence type="ECO:0000313" key="5">
    <source>
        <dbReference type="Proteomes" id="UP000269721"/>
    </source>
</evidence>
<accession>A0A4P9W6A8</accession>
<comment type="similarity">
    <text evidence="1">Belongs to the FAH family.</text>
</comment>
<dbReference type="Proteomes" id="UP000269721">
    <property type="component" value="Unassembled WGS sequence"/>
</dbReference>
<dbReference type="GO" id="GO:0018773">
    <property type="term" value="F:acetylpyruvate hydrolase activity"/>
    <property type="evidence" value="ECO:0007669"/>
    <property type="project" value="TreeGrafter"/>
</dbReference>
<dbReference type="AlphaFoldDB" id="A0A4P9W6A8"/>
<sequence length="128" mass="13732">QDEAKKKGLPWSAAKGFDTFTPVSGFIPKESIPDTDNVRLWLQVDGQTKQDGTTKDFIFRIPTLIEHVSAITKLEEGDLILTGTPAGVGPVLPGQTITAGLGLVGSSRDLISFSFPVVSRPNLRKGNL</sequence>
<dbReference type="PANTHER" id="PTHR11820:SF7">
    <property type="entry name" value="ACYLPYRUVASE FAHD1, MITOCHONDRIAL"/>
    <property type="match status" value="1"/>
</dbReference>
<evidence type="ECO:0000256" key="2">
    <source>
        <dbReference type="ARBA" id="ARBA00022723"/>
    </source>
</evidence>
<feature type="non-terminal residue" evidence="4">
    <location>
        <position position="1"/>
    </location>
</feature>
<dbReference type="OrthoDB" id="74910at2759"/>
<dbReference type="Pfam" id="PF01557">
    <property type="entry name" value="FAA_hydrolase"/>
    <property type="match status" value="1"/>
</dbReference>
<dbReference type="InterPro" id="IPR011234">
    <property type="entry name" value="Fumarylacetoacetase-like_C"/>
</dbReference>
<keyword evidence="2" id="KW-0479">Metal-binding</keyword>
<dbReference type="PANTHER" id="PTHR11820">
    <property type="entry name" value="ACYLPYRUVASE"/>
    <property type="match status" value="1"/>
</dbReference>
<feature type="domain" description="Fumarylacetoacetase-like C-terminal" evidence="3">
    <location>
        <begin position="4"/>
        <end position="102"/>
    </location>
</feature>
<evidence type="ECO:0000313" key="4">
    <source>
        <dbReference type="EMBL" id="RKO87512.1"/>
    </source>
</evidence>
<dbReference type="GO" id="GO:0005739">
    <property type="term" value="C:mitochondrion"/>
    <property type="evidence" value="ECO:0007669"/>
    <property type="project" value="TreeGrafter"/>
</dbReference>
<evidence type="ECO:0000259" key="3">
    <source>
        <dbReference type="Pfam" id="PF01557"/>
    </source>
</evidence>
<name>A0A4P9W6A8_9FUNG</name>
<dbReference type="SUPFAM" id="SSF56529">
    <property type="entry name" value="FAH"/>
    <property type="match status" value="1"/>
</dbReference>